<comment type="caution">
    <text evidence="1">The sequence shown here is derived from an EMBL/GenBank/DDBJ whole genome shotgun (WGS) entry which is preliminary data.</text>
</comment>
<proteinExistence type="predicted"/>
<dbReference type="Proteomes" id="UP000281406">
    <property type="component" value="Unassembled WGS sequence"/>
</dbReference>
<dbReference type="AlphaFoldDB" id="A0A3N0YZM2"/>
<gene>
    <name evidence="1" type="ORF">DPX16_3151</name>
</gene>
<evidence type="ECO:0000313" key="1">
    <source>
        <dbReference type="EMBL" id="ROL51462.1"/>
    </source>
</evidence>
<protein>
    <submittedName>
        <fullName evidence="1">Uncharacterized protein</fullName>
    </submittedName>
</protein>
<dbReference type="EMBL" id="RJVU01018580">
    <property type="protein sequence ID" value="ROL51462.1"/>
    <property type="molecule type" value="Genomic_DNA"/>
</dbReference>
<accession>A0A3N0YZM2</accession>
<name>A0A3N0YZM2_ANAGA</name>
<sequence>MCGQSSGAEPSSSHPPRALIASITSSAQIGSTRVFEGLSLQSVNRHQRASDRDSVALSPGAGQVRTGLQTRVYWVRQERDIPLVICSHLQVEGPGSRLSMGRRTSLSSSQVRAAIETRLTCHSPAAFDLSERFQHFLCRLNIPARGLA</sequence>
<organism evidence="1 2">
    <name type="scientific">Anabarilius grahami</name>
    <name type="common">Kanglang fish</name>
    <name type="synonym">Barilius grahami</name>
    <dbReference type="NCBI Taxonomy" id="495550"/>
    <lineage>
        <taxon>Eukaryota</taxon>
        <taxon>Metazoa</taxon>
        <taxon>Chordata</taxon>
        <taxon>Craniata</taxon>
        <taxon>Vertebrata</taxon>
        <taxon>Euteleostomi</taxon>
        <taxon>Actinopterygii</taxon>
        <taxon>Neopterygii</taxon>
        <taxon>Teleostei</taxon>
        <taxon>Ostariophysi</taxon>
        <taxon>Cypriniformes</taxon>
        <taxon>Xenocyprididae</taxon>
        <taxon>Xenocypridinae</taxon>
        <taxon>Xenocypridinae incertae sedis</taxon>
        <taxon>Anabarilius</taxon>
    </lineage>
</organism>
<reference evidence="1 2" key="1">
    <citation type="submission" date="2018-10" db="EMBL/GenBank/DDBJ databases">
        <title>Genome assembly for a Yunnan-Guizhou Plateau 3E fish, Anabarilius grahami (Regan), and its evolutionary and genetic applications.</title>
        <authorList>
            <person name="Jiang W."/>
        </authorList>
    </citation>
    <scope>NUCLEOTIDE SEQUENCE [LARGE SCALE GENOMIC DNA]</scope>
    <source>
        <strain evidence="1">AG-KIZ</strain>
        <tissue evidence="1">Muscle</tissue>
    </source>
</reference>
<keyword evidence="2" id="KW-1185">Reference proteome</keyword>
<evidence type="ECO:0000313" key="2">
    <source>
        <dbReference type="Proteomes" id="UP000281406"/>
    </source>
</evidence>